<reference evidence="1 2" key="1">
    <citation type="journal article" date="2021" name="Elife">
        <title>Chloroplast acquisition without the gene transfer in kleptoplastic sea slugs, Plakobranchus ocellatus.</title>
        <authorList>
            <person name="Maeda T."/>
            <person name="Takahashi S."/>
            <person name="Yoshida T."/>
            <person name="Shimamura S."/>
            <person name="Takaki Y."/>
            <person name="Nagai Y."/>
            <person name="Toyoda A."/>
            <person name="Suzuki Y."/>
            <person name="Arimoto A."/>
            <person name="Ishii H."/>
            <person name="Satoh N."/>
            <person name="Nishiyama T."/>
            <person name="Hasebe M."/>
            <person name="Maruyama T."/>
            <person name="Minagawa J."/>
            <person name="Obokata J."/>
            <person name="Shigenobu S."/>
        </authorList>
    </citation>
    <scope>NUCLEOTIDE SEQUENCE [LARGE SCALE GENOMIC DNA]</scope>
</reference>
<protein>
    <submittedName>
        <fullName evidence="1">Ctd nuclear envelope phosphatase 1-like</fullName>
    </submittedName>
</protein>
<proteinExistence type="predicted"/>
<dbReference type="EMBL" id="BLXT01003952">
    <property type="protein sequence ID" value="GFO08376.1"/>
    <property type="molecule type" value="Genomic_DNA"/>
</dbReference>
<organism evidence="1 2">
    <name type="scientific">Plakobranchus ocellatus</name>
    <dbReference type="NCBI Taxonomy" id="259542"/>
    <lineage>
        <taxon>Eukaryota</taxon>
        <taxon>Metazoa</taxon>
        <taxon>Spiralia</taxon>
        <taxon>Lophotrochozoa</taxon>
        <taxon>Mollusca</taxon>
        <taxon>Gastropoda</taxon>
        <taxon>Heterobranchia</taxon>
        <taxon>Euthyneura</taxon>
        <taxon>Panpulmonata</taxon>
        <taxon>Sacoglossa</taxon>
        <taxon>Placobranchoidea</taxon>
        <taxon>Plakobranchidae</taxon>
        <taxon>Plakobranchus</taxon>
    </lineage>
</organism>
<accession>A0AAV4AJ90</accession>
<gene>
    <name evidence="1" type="ORF">PoB_003488100</name>
</gene>
<evidence type="ECO:0000313" key="2">
    <source>
        <dbReference type="Proteomes" id="UP000735302"/>
    </source>
</evidence>
<dbReference type="Proteomes" id="UP000735302">
    <property type="component" value="Unassembled WGS sequence"/>
</dbReference>
<dbReference type="AlphaFoldDB" id="A0AAV4AJ90"/>
<comment type="caution">
    <text evidence="1">The sequence shown here is derived from an EMBL/GenBank/DDBJ whole genome shotgun (WGS) entry which is preliminary data.</text>
</comment>
<sequence length="236" mass="26467">MAYLAINIQRPKDRPLALGPMQSATVRNSPQQSATVRIVSPAKCMACYVDKSVDRHVLLLSSHRAGLNAVKYNYSACSGLLDLLRVKWGTKNLQYCVTRSYPEQLAFHFFKEPPRLGRCLPPGSIRPVMPKVNITPLNGLERLLKRCTMVERLDVRDLEVLVRIVSPSNFRGMLDSSAFVPQYTRLFSHAQEARIPLHCPVAKAKAADEPLPAPISPSSDPPYERRSVAQWLVNLH</sequence>
<name>A0AAV4AJ90_9GAST</name>
<keyword evidence="2" id="KW-1185">Reference proteome</keyword>
<evidence type="ECO:0000313" key="1">
    <source>
        <dbReference type="EMBL" id="GFO08376.1"/>
    </source>
</evidence>